<evidence type="ECO:0000313" key="2">
    <source>
        <dbReference type="Proteomes" id="UP000239735"/>
    </source>
</evidence>
<organism evidence="1 2">
    <name type="scientific">Candidatus Sulfuritelmatomonas gaucii</name>
    <dbReference type="NCBI Taxonomy" id="2043161"/>
    <lineage>
        <taxon>Bacteria</taxon>
        <taxon>Pseudomonadati</taxon>
        <taxon>Acidobacteriota</taxon>
        <taxon>Terriglobia</taxon>
        <taxon>Terriglobales</taxon>
        <taxon>Acidobacteriaceae</taxon>
        <taxon>Candidatus Sulfuritelmatomonas</taxon>
    </lineage>
</organism>
<dbReference type="AlphaFoldDB" id="A0A2N9L3V8"/>
<name>A0A2N9L3V8_9BACT</name>
<proteinExistence type="predicted"/>
<accession>A0A2N9L3V8</accession>
<gene>
    <name evidence="1" type="ORF">SBA5_1190002</name>
</gene>
<dbReference type="EMBL" id="OKRB01000023">
    <property type="protein sequence ID" value="SPE17909.1"/>
    <property type="molecule type" value="Genomic_DNA"/>
</dbReference>
<sequence length="55" mass="6091">MVVILTPGEAGWARESTLPQSCDWGYPYVARIAGFRWSETGTGSPQTKTRQMVES</sequence>
<protein>
    <submittedName>
        <fullName evidence="1">Uncharacterized protein</fullName>
    </submittedName>
</protein>
<dbReference type="Proteomes" id="UP000239735">
    <property type="component" value="Unassembled WGS sequence"/>
</dbReference>
<reference evidence="2" key="1">
    <citation type="submission" date="2018-02" db="EMBL/GenBank/DDBJ databases">
        <authorList>
            <person name="Hausmann B."/>
        </authorList>
    </citation>
    <scope>NUCLEOTIDE SEQUENCE [LARGE SCALE GENOMIC DNA]</scope>
    <source>
        <strain evidence="2">Peat soil MAG SbA5</strain>
    </source>
</reference>
<evidence type="ECO:0000313" key="1">
    <source>
        <dbReference type="EMBL" id="SPE17909.1"/>
    </source>
</evidence>